<name>A0A0D2LWB6_9CHLO</name>
<dbReference type="FunFam" id="3.40.50.300:FF:000582">
    <property type="entry name" value="Midasin"/>
    <property type="match status" value="1"/>
</dbReference>
<keyword evidence="1" id="KW-0547">Nucleotide-binding</keyword>
<feature type="compositionally biased region" description="Low complexity" evidence="3">
    <location>
        <begin position="233"/>
        <end position="245"/>
    </location>
</feature>
<dbReference type="EMBL" id="KK103329">
    <property type="protein sequence ID" value="KIY95779.1"/>
    <property type="molecule type" value="Genomic_DNA"/>
</dbReference>
<keyword evidence="7" id="KW-1185">Reference proteome</keyword>
<feature type="compositionally biased region" description="Low complexity" evidence="3">
    <location>
        <begin position="266"/>
        <end position="277"/>
    </location>
</feature>
<dbReference type="GO" id="GO:0030687">
    <property type="term" value="C:preribosome, large subunit precursor"/>
    <property type="evidence" value="ECO:0007669"/>
    <property type="project" value="TreeGrafter"/>
</dbReference>
<feature type="region of interest" description="Disordered" evidence="3">
    <location>
        <begin position="725"/>
        <end position="747"/>
    </location>
</feature>
<accession>A0A0D2LWB6</accession>
<dbReference type="AlphaFoldDB" id="A0A0D2LWB6"/>
<evidence type="ECO:0000313" key="6">
    <source>
        <dbReference type="EMBL" id="KIY95779.1"/>
    </source>
</evidence>
<dbReference type="STRING" id="145388.A0A0D2LWB6"/>
<proteinExistence type="predicted"/>
<dbReference type="PANTHER" id="PTHR48103:SF2">
    <property type="entry name" value="MIDASIN"/>
    <property type="match status" value="1"/>
</dbReference>
<dbReference type="KEGG" id="mng:MNEG_12184"/>
<dbReference type="GO" id="GO:0000027">
    <property type="term" value="P:ribosomal large subunit assembly"/>
    <property type="evidence" value="ECO:0007669"/>
    <property type="project" value="TreeGrafter"/>
</dbReference>
<feature type="domain" description="Midasin AAA lid" evidence="5">
    <location>
        <begin position="581"/>
        <end position="671"/>
    </location>
</feature>
<protein>
    <submittedName>
        <fullName evidence="6">Midasin</fullName>
    </submittedName>
</protein>
<dbReference type="GeneID" id="25729521"/>
<gene>
    <name evidence="6" type="ORF">MNEG_12184</name>
</gene>
<dbReference type="InterPro" id="IPR011704">
    <property type="entry name" value="ATPase_dyneun-rel_AAA"/>
</dbReference>
<dbReference type="Pfam" id="PF17867">
    <property type="entry name" value="AAA_lid_7"/>
    <property type="match status" value="1"/>
</dbReference>
<dbReference type="GO" id="GO:0016887">
    <property type="term" value="F:ATP hydrolysis activity"/>
    <property type="evidence" value="ECO:0007669"/>
    <property type="project" value="InterPro"/>
</dbReference>
<organism evidence="6 7">
    <name type="scientific">Monoraphidium neglectum</name>
    <dbReference type="NCBI Taxonomy" id="145388"/>
    <lineage>
        <taxon>Eukaryota</taxon>
        <taxon>Viridiplantae</taxon>
        <taxon>Chlorophyta</taxon>
        <taxon>core chlorophytes</taxon>
        <taxon>Chlorophyceae</taxon>
        <taxon>CS clade</taxon>
        <taxon>Sphaeropleales</taxon>
        <taxon>Selenastraceae</taxon>
        <taxon>Monoraphidium</taxon>
    </lineage>
</organism>
<dbReference type="PANTHER" id="PTHR48103">
    <property type="entry name" value="MIDASIN-RELATED"/>
    <property type="match status" value="1"/>
</dbReference>
<dbReference type="SUPFAM" id="SSF52540">
    <property type="entry name" value="P-loop containing nucleoside triphosphate hydrolases"/>
    <property type="match status" value="1"/>
</dbReference>
<sequence>MSRGLHTPLEKLFERLPHLRRELENDNALDDKLWQQLVVRPDVALAAGGALRGLPLLRVVHSLVEALQSGALPAARLDATAATTALLLLLEISDSLGGLLARFFSHVPSPWQQLAAADQHQQQQPESADEAASALAIAALRALEIEPQLASAWHMPLVLQLVSHSLPAVRWAAAHAAARQLRMGPAALSRLLAQRLTDEELVGCQRRWDAQRAAAELEKARWWLGESSEVGAAAAGGRAEPDAPGTSKAARKRQRRRQAEEEEQQRQQQQQQQQPDSGSGGGGGPALPPSSGFVELCGLEVPSRRAAAGAATAAAAPSARLVRTAGAAAALEAAALALCQRQPLLLEGPPGCGKTEVARELVRATGNAASAFWLHLDDQMDTKSLLGAYTCTPVPGEFAWQPGPLARAVAEGRWVVIEGLDAAPADVAAALAPLLESGSLHVPSRAQVLHAAPGFQLVATVTTAPAAGGSDEAAFGGGGQQDLLGGLWARVQLEAPTDEEQLQILGGTFPELLPILPAALAAAHLTHLAAGHTAPPLGAVGAGPDEAAAAAAAAHAAAAWRAQAAACLRGAGVRPGEMALQLQRRAGLRDLVKWCRRMRGTHAPLLARALRAPTAPPGGAEAAAAAAPFVLDASQIDVHVREAAFAEAADLFAGQVAKPEAKLRLLGALGALWALPAQAAEQYEELEKPHVSRQGAEVQVRALGCCAPPCTLRVDPRKVGTGMLLSHAAPPQPEPNTARGRPGGGAC</sequence>
<evidence type="ECO:0000259" key="5">
    <source>
        <dbReference type="Pfam" id="PF17867"/>
    </source>
</evidence>
<reference evidence="6 7" key="1">
    <citation type="journal article" date="2013" name="BMC Genomics">
        <title>Reconstruction of the lipid metabolism for the microalga Monoraphidium neglectum from its genome sequence reveals characteristics suitable for biofuel production.</title>
        <authorList>
            <person name="Bogen C."/>
            <person name="Al-Dilaimi A."/>
            <person name="Albersmeier A."/>
            <person name="Wichmann J."/>
            <person name="Grundmann M."/>
            <person name="Rupp O."/>
            <person name="Lauersen K.J."/>
            <person name="Blifernez-Klassen O."/>
            <person name="Kalinowski J."/>
            <person name="Goesmann A."/>
            <person name="Mussgnug J.H."/>
            <person name="Kruse O."/>
        </authorList>
    </citation>
    <scope>NUCLEOTIDE SEQUENCE [LARGE SCALE GENOMIC DNA]</scope>
    <source>
        <strain evidence="6 7">SAG 48.87</strain>
    </source>
</reference>
<dbReference type="GO" id="GO:0005634">
    <property type="term" value="C:nucleus"/>
    <property type="evidence" value="ECO:0007669"/>
    <property type="project" value="TreeGrafter"/>
</dbReference>
<dbReference type="RefSeq" id="XP_013894799.1">
    <property type="nucleotide sequence ID" value="XM_014039345.1"/>
</dbReference>
<evidence type="ECO:0000256" key="3">
    <source>
        <dbReference type="SAM" id="MobiDB-lite"/>
    </source>
</evidence>
<evidence type="ECO:0000256" key="2">
    <source>
        <dbReference type="ARBA" id="ARBA00022840"/>
    </source>
</evidence>
<dbReference type="GO" id="GO:0005524">
    <property type="term" value="F:ATP binding"/>
    <property type="evidence" value="ECO:0007669"/>
    <property type="project" value="UniProtKB-KW"/>
</dbReference>
<keyword evidence="2" id="KW-0067">ATP-binding</keyword>
<evidence type="ECO:0000259" key="4">
    <source>
        <dbReference type="Pfam" id="PF07728"/>
    </source>
</evidence>
<dbReference type="Gene3D" id="3.40.50.300">
    <property type="entry name" value="P-loop containing nucleotide triphosphate hydrolases"/>
    <property type="match status" value="1"/>
</dbReference>
<dbReference type="InterPro" id="IPR027417">
    <property type="entry name" value="P-loop_NTPase"/>
</dbReference>
<dbReference type="Pfam" id="PF07728">
    <property type="entry name" value="AAA_5"/>
    <property type="match status" value="1"/>
</dbReference>
<dbReference type="OrthoDB" id="1631570at2759"/>
<dbReference type="InterPro" id="IPR040848">
    <property type="entry name" value="AAA_lid_7"/>
</dbReference>
<feature type="domain" description="ATPase dynein-related AAA" evidence="4">
    <location>
        <begin position="343"/>
        <end position="469"/>
    </location>
</feature>
<evidence type="ECO:0000313" key="7">
    <source>
        <dbReference type="Proteomes" id="UP000054498"/>
    </source>
</evidence>
<evidence type="ECO:0000256" key="1">
    <source>
        <dbReference type="ARBA" id="ARBA00022741"/>
    </source>
</evidence>
<dbReference type="GO" id="GO:0000055">
    <property type="term" value="P:ribosomal large subunit export from nucleus"/>
    <property type="evidence" value="ECO:0007669"/>
    <property type="project" value="TreeGrafter"/>
</dbReference>
<dbReference type="Proteomes" id="UP000054498">
    <property type="component" value="Unassembled WGS sequence"/>
</dbReference>
<feature type="region of interest" description="Disordered" evidence="3">
    <location>
        <begin position="233"/>
        <end position="294"/>
    </location>
</feature>